<keyword evidence="4" id="KW-0809">Transit peptide</keyword>
<feature type="domain" description="DC1" evidence="6">
    <location>
        <begin position="736"/>
        <end position="782"/>
    </location>
</feature>
<feature type="compositionally biased region" description="Polar residues" evidence="5">
    <location>
        <begin position="437"/>
        <end position="455"/>
    </location>
</feature>
<keyword evidence="2" id="KW-0804">Transcription</keyword>
<dbReference type="SMART" id="SM00733">
    <property type="entry name" value="Mterf"/>
    <property type="match status" value="5"/>
</dbReference>
<dbReference type="PANTHER" id="PTHR13068">
    <property type="entry name" value="CGI-12 PROTEIN-RELATED"/>
    <property type="match status" value="1"/>
</dbReference>
<dbReference type="InterPro" id="IPR024752">
    <property type="entry name" value="Myb/SANT-like_dom"/>
</dbReference>
<dbReference type="Proteomes" id="UP001459277">
    <property type="component" value="Unassembled WGS sequence"/>
</dbReference>
<evidence type="ECO:0000256" key="1">
    <source>
        <dbReference type="ARBA" id="ARBA00007692"/>
    </source>
</evidence>
<dbReference type="Pfam" id="PF03107">
    <property type="entry name" value="C1_2"/>
    <property type="match status" value="2"/>
</dbReference>
<sequence length="805" mass="91530">MPFLSSVSNPTEKQPLTVSYLINSCGLSLEQAISASKVVNIKCTDQPDLLLKLLSTHGFKKAHIASLISKHPPLILAHPEKNIRPKIEYFESLGITGTDLPKILSSNKYILLCSLKEHIIPSVNFLRGVVHTNENLIFALKQYYAFQVNIKNVMEPNVSTLRAHGVPEKHVANLLMMHPRSLKLRADLFKEVVCAIKEMGFDPMRSSFVLAVRSMSVISKGTWEKKKEVLRSFGWSENDFLLAFRLQPRLMICSEKKIRNVLVFLTTKAGLMPSDVTRCPYLFLMSVEKRMSPRCAVLQVLMSKGLVSKDIDLVRNLNYGKGYFEKKFLTPFMEEVPAVIEAYQGNRSGGFLKNEGYDGVIKQLKLINKVVSQLNQLQVKNKWDHLRDVWKVWKQLFEIGLGYEPDTGKIDASDEWWERKLKKIMFEGIVATGKHAWTSNSQIPKESTEGSGNSSDSKEFIDPQCQSPVVVDPMDVECPLVSRARLEINKGKGLARNVQLFKGIHKRHGKKHSVVKEMSDTLKSMTDVIIESKSVSSHAPFTSAAAIKVQAVMEMVLSLHGVQSRKYYLVDSRYPMKKGYLAPFKGKRCVFVAHLDCAADCRNRENINLQELKEEENEDPELDQSVNSAAYEVKNIKVGEDGTKIATEIQHFSHEHDLKLSSDEVLDNEKCDGLISDVLTHHGHEHRLFLSSIESEHNCSCCDSKISPIFRCTTCDFALDFKCATLPQTARYKQFEHPFTLLYTAEDDSGEYYCDICEEERNPKHWFYYYANCDYPVHPNCILGKYPTIKFGSAYEFSFYPHPLH</sequence>
<dbReference type="PANTHER" id="PTHR13068:SF236">
    <property type="entry name" value="OS02G0749800 PROTEIN"/>
    <property type="match status" value="1"/>
</dbReference>
<dbReference type="InterPro" id="IPR003690">
    <property type="entry name" value="MTERF"/>
</dbReference>
<evidence type="ECO:0000256" key="2">
    <source>
        <dbReference type="ARBA" id="ARBA00022472"/>
    </source>
</evidence>
<evidence type="ECO:0000256" key="5">
    <source>
        <dbReference type="SAM" id="MobiDB-lite"/>
    </source>
</evidence>
<comment type="caution">
    <text evidence="8">The sequence shown here is derived from an EMBL/GenBank/DDBJ whole genome shotgun (WGS) entry which is preliminary data.</text>
</comment>
<evidence type="ECO:0000259" key="7">
    <source>
        <dbReference type="Pfam" id="PF12776"/>
    </source>
</evidence>
<organism evidence="8 9">
    <name type="scientific">Lithocarpus litseifolius</name>
    <dbReference type="NCBI Taxonomy" id="425828"/>
    <lineage>
        <taxon>Eukaryota</taxon>
        <taxon>Viridiplantae</taxon>
        <taxon>Streptophyta</taxon>
        <taxon>Embryophyta</taxon>
        <taxon>Tracheophyta</taxon>
        <taxon>Spermatophyta</taxon>
        <taxon>Magnoliopsida</taxon>
        <taxon>eudicotyledons</taxon>
        <taxon>Gunneridae</taxon>
        <taxon>Pentapetalae</taxon>
        <taxon>rosids</taxon>
        <taxon>fabids</taxon>
        <taxon>Fagales</taxon>
        <taxon>Fagaceae</taxon>
        <taxon>Lithocarpus</taxon>
    </lineage>
</organism>
<feature type="domain" description="Myb/SANT-like" evidence="7">
    <location>
        <begin position="342"/>
        <end position="419"/>
    </location>
</feature>
<feature type="domain" description="DC1" evidence="6">
    <location>
        <begin position="683"/>
        <end position="724"/>
    </location>
</feature>
<accession>A0AAW2DYW4</accession>
<dbReference type="InterPro" id="IPR004146">
    <property type="entry name" value="DC1"/>
</dbReference>
<dbReference type="InterPro" id="IPR046349">
    <property type="entry name" value="C1-like_sf"/>
</dbReference>
<evidence type="ECO:0000256" key="4">
    <source>
        <dbReference type="ARBA" id="ARBA00022946"/>
    </source>
</evidence>
<comment type="similarity">
    <text evidence="1">Belongs to the mTERF family.</text>
</comment>
<keyword evidence="2" id="KW-0805">Transcription regulation</keyword>
<gene>
    <name evidence="8" type="ORF">SO802_001594</name>
</gene>
<proteinExistence type="inferred from homology"/>
<dbReference type="Pfam" id="PF02536">
    <property type="entry name" value="mTERF"/>
    <property type="match status" value="2"/>
</dbReference>
<dbReference type="Gene3D" id="1.25.70.10">
    <property type="entry name" value="Transcription termination factor 3, mitochondrial"/>
    <property type="match status" value="2"/>
</dbReference>
<dbReference type="InterPro" id="IPR038538">
    <property type="entry name" value="MTERF_sf"/>
</dbReference>
<evidence type="ECO:0000259" key="6">
    <source>
        <dbReference type="Pfam" id="PF03107"/>
    </source>
</evidence>
<keyword evidence="2" id="KW-0806">Transcription termination</keyword>
<reference evidence="8 9" key="1">
    <citation type="submission" date="2024-01" db="EMBL/GenBank/DDBJ databases">
        <title>A telomere-to-telomere, gap-free genome of sweet tea (Lithocarpus litseifolius).</title>
        <authorList>
            <person name="Zhou J."/>
        </authorList>
    </citation>
    <scope>NUCLEOTIDE SEQUENCE [LARGE SCALE GENOMIC DNA]</scope>
    <source>
        <strain evidence="8">Zhou-2022a</strain>
        <tissue evidence="8">Leaf</tissue>
    </source>
</reference>
<protein>
    <submittedName>
        <fullName evidence="8">Uncharacterized protein</fullName>
    </submittedName>
</protein>
<dbReference type="GO" id="GO:0006353">
    <property type="term" value="P:DNA-templated transcription termination"/>
    <property type="evidence" value="ECO:0007669"/>
    <property type="project" value="UniProtKB-KW"/>
</dbReference>
<dbReference type="EMBL" id="JAZDWU010000001">
    <property type="protein sequence ID" value="KAL0014525.1"/>
    <property type="molecule type" value="Genomic_DNA"/>
</dbReference>
<dbReference type="SUPFAM" id="SSF57889">
    <property type="entry name" value="Cysteine-rich domain"/>
    <property type="match status" value="1"/>
</dbReference>
<evidence type="ECO:0000313" key="8">
    <source>
        <dbReference type="EMBL" id="KAL0014525.1"/>
    </source>
</evidence>
<keyword evidence="3" id="KW-0677">Repeat</keyword>
<dbReference type="GO" id="GO:0003676">
    <property type="term" value="F:nucleic acid binding"/>
    <property type="evidence" value="ECO:0007669"/>
    <property type="project" value="InterPro"/>
</dbReference>
<evidence type="ECO:0000256" key="3">
    <source>
        <dbReference type="ARBA" id="ARBA00022737"/>
    </source>
</evidence>
<dbReference type="AlphaFoldDB" id="A0AAW2DYW4"/>
<dbReference type="FunFam" id="1.25.70.10:FF:000001">
    <property type="entry name" value="Mitochondrial transcription termination factor-like"/>
    <property type="match status" value="1"/>
</dbReference>
<name>A0AAW2DYW4_9ROSI</name>
<evidence type="ECO:0000313" key="9">
    <source>
        <dbReference type="Proteomes" id="UP001459277"/>
    </source>
</evidence>
<dbReference type="Pfam" id="PF12776">
    <property type="entry name" value="Myb_DNA-bind_3"/>
    <property type="match status" value="1"/>
</dbReference>
<keyword evidence="9" id="KW-1185">Reference proteome</keyword>
<feature type="region of interest" description="Disordered" evidence="5">
    <location>
        <begin position="437"/>
        <end position="461"/>
    </location>
</feature>